<accession>M3H188</accession>
<sequence>MGWTILNFLFHFFSSYEYSSGFQILERENSIFLMFFTGLKEKSKNSSLKLKRKLYLKIGNTHPICFLRLIANSSAIIRSSANLQSGL</sequence>
<protein>
    <submittedName>
        <fullName evidence="1">Uncharacterized protein</fullName>
    </submittedName>
</protein>
<proteinExistence type="predicted"/>
<evidence type="ECO:0000313" key="2">
    <source>
        <dbReference type="Proteomes" id="UP000011770"/>
    </source>
</evidence>
<name>M3H188_9LEPT</name>
<reference evidence="1 2" key="1">
    <citation type="submission" date="2013-01" db="EMBL/GenBank/DDBJ databases">
        <authorList>
            <person name="Harkins D.M."/>
            <person name="Durkin A.S."/>
            <person name="Brinkac L.M."/>
            <person name="Haft D.H."/>
            <person name="Selengut J.D."/>
            <person name="Sanka R."/>
            <person name="DePew J."/>
            <person name="Purushe J."/>
            <person name="Tulsiani S.M."/>
            <person name="Graham G.C."/>
            <person name="Burns M.-A."/>
            <person name="Dohnt M.F."/>
            <person name="Smythe L.D."/>
            <person name="McKay D.B."/>
            <person name="Craig S.B."/>
            <person name="Vinetz J.M."/>
            <person name="Sutton G.G."/>
            <person name="Nierman W.C."/>
            <person name="Fouts D.E."/>
        </authorList>
    </citation>
    <scope>NUCLEOTIDE SEQUENCE [LARGE SCALE GENOMIC DNA]</scope>
    <source>
        <strain evidence="1 2">LT2116</strain>
    </source>
</reference>
<gene>
    <name evidence="1" type="ORF">LEP1GSC188_0243</name>
</gene>
<dbReference type="EMBL" id="AHOR02000022">
    <property type="protein sequence ID" value="EMF82510.1"/>
    <property type="molecule type" value="Genomic_DNA"/>
</dbReference>
<comment type="caution">
    <text evidence="1">The sequence shown here is derived from an EMBL/GenBank/DDBJ whole genome shotgun (WGS) entry which is preliminary data.</text>
</comment>
<organism evidence="1 2">
    <name type="scientific">Leptospira weilii serovar Topaz str. LT2116</name>
    <dbReference type="NCBI Taxonomy" id="1088540"/>
    <lineage>
        <taxon>Bacteria</taxon>
        <taxon>Pseudomonadati</taxon>
        <taxon>Spirochaetota</taxon>
        <taxon>Spirochaetia</taxon>
        <taxon>Leptospirales</taxon>
        <taxon>Leptospiraceae</taxon>
        <taxon>Leptospira</taxon>
    </lineage>
</organism>
<dbReference type="AlphaFoldDB" id="M3H188"/>
<dbReference type="Proteomes" id="UP000011770">
    <property type="component" value="Unassembled WGS sequence"/>
</dbReference>
<evidence type="ECO:0000313" key="1">
    <source>
        <dbReference type="EMBL" id="EMF82510.1"/>
    </source>
</evidence>